<keyword evidence="1" id="KW-0812">Transmembrane</keyword>
<name>A0A0N8KN37_9CYAN</name>
<accession>A0A0N8KN37</accession>
<evidence type="ECO:0000313" key="2">
    <source>
        <dbReference type="EMBL" id="KPQ35450.1"/>
    </source>
</evidence>
<protein>
    <submittedName>
        <fullName evidence="2">Chlorophyll A-B binding protein</fullName>
    </submittedName>
</protein>
<evidence type="ECO:0000313" key="3">
    <source>
        <dbReference type="Proteomes" id="UP000050465"/>
    </source>
</evidence>
<feature type="transmembrane region" description="Helical" evidence="1">
    <location>
        <begin position="26"/>
        <end position="45"/>
    </location>
</feature>
<organism evidence="2 3">
    <name type="scientific">Phormidesmis priestleyi Ana</name>
    <dbReference type="NCBI Taxonomy" id="1666911"/>
    <lineage>
        <taxon>Bacteria</taxon>
        <taxon>Bacillati</taxon>
        <taxon>Cyanobacteriota</taxon>
        <taxon>Cyanophyceae</taxon>
        <taxon>Leptolyngbyales</taxon>
        <taxon>Leptolyngbyaceae</taxon>
        <taxon>Phormidesmis</taxon>
    </lineage>
</organism>
<dbReference type="SUPFAM" id="SSF103511">
    <property type="entry name" value="Chlorophyll a-b binding protein"/>
    <property type="match status" value="1"/>
</dbReference>
<proteinExistence type="predicted"/>
<dbReference type="Proteomes" id="UP000050465">
    <property type="component" value="Unassembled WGS sequence"/>
</dbReference>
<keyword evidence="1" id="KW-1133">Transmembrane helix</keyword>
<dbReference type="AlphaFoldDB" id="A0A0N8KN37"/>
<reference evidence="2 3" key="1">
    <citation type="submission" date="2015-09" db="EMBL/GenBank/DDBJ databases">
        <title>Identification and resolution of microdiversity through metagenomic sequencing of parallel consortia.</title>
        <authorList>
            <person name="Nelson W.C."/>
            <person name="Romine M.F."/>
            <person name="Lindemann S.R."/>
        </authorList>
    </citation>
    <scope>NUCLEOTIDE SEQUENCE [LARGE SCALE GENOMIC DNA]</scope>
    <source>
        <strain evidence="2">Ana</strain>
    </source>
</reference>
<sequence length="56" mass="5968">MASIQPTKVPNMERPKKGFNQYAEKLNGRAAMVGVAALILIQLLTGKGLMTLLGLA</sequence>
<comment type="caution">
    <text evidence="2">The sequence shown here is derived from an EMBL/GenBank/DDBJ whole genome shotgun (WGS) entry which is preliminary data.</text>
</comment>
<dbReference type="STRING" id="1666911.HLUCCA11_10835"/>
<keyword evidence="1" id="KW-0472">Membrane</keyword>
<evidence type="ECO:0000256" key="1">
    <source>
        <dbReference type="SAM" id="Phobius"/>
    </source>
</evidence>
<gene>
    <name evidence="2" type="ORF">HLUCCA11_10835</name>
</gene>
<dbReference type="EMBL" id="LJZR01000012">
    <property type="protein sequence ID" value="KPQ35450.1"/>
    <property type="molecule type" value="Genomic_DNA"/>
</dbReference>